<organism evidence="9 10">
    <name type="scientific">Pseudoscardovia radai</name>
    <dbReference type="NCBI Taxonomy" id="987066"/>
    <lineage>
        <taxon>Bacteria</taxon>
        <taxon>Bacillati</taxon>
        <taxon>Actinomycetota</taxon>
        <taxon>Actinomycetes</taxon>
        <taxon>Bifidobacteriales</taxon>
        <taxon>Bifidobacteriaceae</taxon>
        <taxon>Pseudoscardovia</taxon>
    </lineage>
</organism>
<feature type="compositionally biased region" description="Low complexity" evidence="7">
    <location>
        <begin position="284"/>
        <end position="303"/>
    </location>
</feature>
<protein>
    <recommendedName>
        <fullName evidence="3 6">peptidylprolyl isomerase</fullName>
        <ecNumber evidence="3 6">5.2.1.8</ecNumber>
    </recommendedName>
</protein>
<evidence type="ECO:0000313" key="10">
    <source>
        <dbReference type="Proteomes" id="UP000216725"/>
    </source>
</evidence>
<dbReference type="SUPFAM" id="SSF54534">
    <property type="entry name" value="FKBP-like"/>
    <property type="match status" value="1"/>
</dbReference>
<comment type="similarity">
    <text evidence="2">Belongs to the FKBP-type PPIase family.</text>
</comment>
<feature type="domain" description="PPIase FKBP-type" evidence="8">
    <location>
        <begin position="356"/>
        <end position="441"/>
    </location>
</feature>
<sequence>MAYPTSTIGRMSSFTTTLKHGLAVVCTVALSFGLTACGSKNDASPSSSATGNNNCASLASVDTNLTKVDGICATGDLGQEPQISFKSQPFDVHNDTYSVLQIGDGDTVQEGDQVCLQNKFVNTDDASVLSSSWNADPADCATISSDTMQDDYLHFFVGQTVHTTIALGYNLDETDSEDSATSSDSASSDSASSDSSTDASSDSSSADATASNSADRQDSASPVTLAEALQSADYTAQTVDDETSTDSATSSSSDSSTDSATSSGSSATQTHYLWVFTIMSATASSDSTNSASSTPSVSSTRATGEQVTDLPSGLPTVTLDDATGKPSIDVSTYTDHGDQLVAQPLIKGSGDTVQDGQSVTVNYTGWLTDGTQFDSSWDNGSPATFSLDQVVTGFKNGLVGQTVGSQVLLIVPPDQGYGSQAVSSIPANSTLIFVVDILAAS</sequence>
<comment type="caution">
    <text evidence="9">The sequence shown here is derived from an EMBL/GenBank/DDBJ whole genome shotgun (WGS) entry which is preliminary data.</text>
</comment>
<feature type="compositionally biased region" description="Low complexity" evidence="7">
    <location>
        <begin position="179"/>
        <end position="214"/>
    </location>
</feature>
<evidence type="ECO:0000256" key="5">
    <source>
        <dbReference type="ARBA" id="ARBA00023235"/>
    </source>
</evidence>
<dbReference type="Pfam" id="PF00254">
    <property type="entry name" value="FKBP_C"/>
    <property type="match status" value="1"/>
</dbReference>
<evidence type="ECO:0000256" key="3">
    <source>
        <dbReference type="ARBA" id="ARBA00013194"/>
    </source>
</evidence>
<comment type="catalytic activity">
    <reaction evidence="1 6">
        <text>[protein]-peptidylproline (omega=180) = [protein]-peptidylproline (omega=0)</text>
        <dbReference type="Rhea" id="RHEA:16237"/>
        <dbReference type="Rhea" id="RHEA-COMP:10747"/>
        <dbReference type="Rhea" id="RHEA-COMP:10748"/>
        <dbReference type="ChEBI" id="CHEBI:83833"/>
        <dbReference type="ChEBI" id="CHEBI:83834"/>
        <dbReference type="EC" id="5.2.1.8"/>
    </reaction>
</comment>
<feature type="compositionally biased region" description="Low complexity" evidence="7">
    <location>
        <begin position="245"/>
        <end position="265"/>
    </location>
</feature>
<gene>
    <name evidence="9" type="ORF">PSRA_0624</name>
</gene>
<reference evidence="9 10" key="1">
    <citation type="journal article" date="2017" name="BMC Genomics">
        <title>Comparative genomic and phylogenomic analyses of the Bifidobacteriaceae family.</title>
        <authorList>
            <person name="Lugli G.A."/>
            <person name="Milani C."/>
            <person name="Turroni F."/>
            <person name="Duranti S."/>
            <person name="Mancabelli L."/>
            <person name="Mangifesta M."/>
            <person name="Ferrario C."/>
            <person name="Modesto M."/>
            <person name="Mattarelli P."/>
            <person name="Jiri K."/>
            <person name="van Sinderen D."/>
            <person name="Ventura M."/>
        </authorList>
    </citation>
    <scope>NUCLEOTIDE SEQUENCE [LARGE SCALE GENOMIC DNA]</scope>
    <source>
        <strain evidence="9 10">DSM 24742</strain>
    </source>
</reference>
<keyword evidence="4 6" id="KW-0697">Rotamase</keyword>
<dbReference type="InterPro" id="IPR046357">
    <property type="entry name" value="PPIase_dom_sf"/>
</dbReference>
<proteinExistence type="inferred from homology"/>
<dbReference type="PROSITE" id="PS50059">
    <property type="entry name" value="FKBP_PPIASE"/>
    <property type="match status" value="1"/>
</dbReference>
<dbReference type="GO" id="GO:0003755">
    <property type="term" value="F:peptidyl-prolyl cis-trans isomerase activity"/>
    <property type="evidence" value="ECO:0007669"/>
    <property type="project" value="UniProtKB-KW"/>
</dbReference>
<accession>A0A261F026</accession>
<evidence type="ECO:0000259" key="8">
    <source>
        <dbReference type="PROSITE" id="PS50059"/>
    </source>
</evidence>
<evidence type="ECO:0000256" key="2">
    <source>
        <dbReference type="ARBA" id="ARBA00006577"/>
    </source>
</evidence>
<name>A0A261F026_9BIFI</name>
<evidence type="ECO:0000256" key="1">
    <source>
        <dbReference type="ARBA" id="ARBA00000971"/>
    </source>
</evidence>
<feature type="region of interest" description="Disordered" evidence="7">
    <location>
        <begin position="174"/>
        <end position="265"/>
    </location>
</feature>
<dbReference type="AlphaFoldDB" id="A0A261F026"/>
<dbReference type="EMBL" id="MWWR01000004">
    <property type="protein sequence ID" value="OZG52435.1"/>
    <property type="molecule type" value="Genomic_DNA"/>
</dbReference>
<dbReference type="PANTHER" id="PTHR43811:SF19">
    <property type="entry name" value="39 KDA FK506-BINDING NUCLEAR PROTEIN"/>
    <property type="match status" value="1"/>
</dbReference>
<dbReference type="PANTHER" id="PTHR43811">
    <property type="entry name" value="FKBP-TYPE PEPTIDYL-PROLYL CIS-TRANS ISOMERASE FKPA"/>
    <property type="match status" value="1"/>
</dbReference>
<keyword evidence="10" id="KW-1185">Reference proteome</keyword>
<keyword evidence="5 6" id="KW-0413">Isomerase</keyword>
<dbReference type="InterPro" id="IPR001179">
    <property type="entry name" value="PPIase_FKBP_dom"/>
</dbReference>
<evidence type="ECO:0000313" key="9">
    <source>
        <dbReference type="EMBL" id="OZG52435.1"/>
    </source>
</evidence>
<evidence type="ECO:0000256" key="6">
    <source>
        <dbReference type="PROSITE-ProRule" id="PRU00277"/>
    </source>
</evidence>
<evidence type="ECO:0000256" key="4">
    <source>
        <dbReference type="ARBA" id="ARBA00023110"/>
    </source>
</evidence>
<dbReference type="Gene3D" id="3.10.50.40">
    <property type="match status" value="1"/>
</dbReference>
<dbReference type="EC" id="5.2.1.8" evidence="3 6"/>
<feature type="region of interest" description="Disordered" evidence="7">
    <location>
        <begin position="284"/>
        <end position="323"/>
    </location>
</feature>
<evidence type="ECO:0000256" key="7">
    <source>
        <dbReference type="SAM" id="MobiDB-lite"/>
    </source>
</evidence>
<dbReference type="Proteomes" id="UP000216725">
    <property type="component" value="Unassembled WGS sequence"/>
</dbReference>